<reference evidence="2" key="1">
    <citation type="submission" date="2022-12" db="EMBL/GenBank/DDBJ databases">
        <authorList>
            <person name="Alioto T."/>
            <person name="Alioto T."/>
            <person name="Gomez Garrido J."/>
        </authorList>
    </citation>
    <scope>NUCLEOTIDE SEQUENCE</scope>
</reference>
<dbReference type="AlphaFoldDB" id="A0AA35LD10"/>
<sequence>MSEMKSRIKDDAETLEKNTDKGLTEVEMVELEGTNGEMEKSFTEVFGGLKQPNGRVVILEEWNEVMDGKMEKHLDLALIELREKRLCVQLGVNSEERAIKFLALLLEKEWKKCK</sequence>
<evidence type="ECO:0000256" key="1">
    <source>
        <dbReference type="SAM" id="MobiDB-lite"/>
    </source>
</evidence>
<feature type="region of interest" description="Disordered" evidence="1">
    <location>
        <begin position="1"/>
        <end position="23"/>
    </location>
</feature>
<dbReference type="Proteomes" id="UP001178461">
    <property type="component" value="Chromosome Z"/>
</dbReference>
<accession>A0AA35LD10</accession>
<evidence type="ECO:0000313" key="3">
    <source>
        <dbReference type="Proteomes" id="UP001178461"/>
    </source>
</evidence>
<dbReference type="EMBL" id="OX395140">
    <property type="protein sequence ID" value="CAI5793879.1"/>
    <property type="molecule type" value="Genomic_DNA"/>
</dbReference>
<organism evidence="2 3">
    <name type="scientific">Podarcis lilfordi</name>
    <name type="common">Lilford's wall lizard</name>
    <dbReference type="NCBI Taxonomy" id="74358"/>
    <lineage>
        <taxon>Eukaryota</taxon>
        <taxon>Metazoa</taxon>
        <taxon>Chordata</taxon>
        <taxon>Craniata</taxon>
        <taxon>Vertebrata</taxon>
        <taxon>Euteleostomi</taxon>
        <taxon>Lepidosauria</taxon>
        <taxon>Squamata</taxon>
        <taxon>Bifurcata</taxon>
        <taxon>Unidentata</taxon>
        <taxon>Episquamata</taxon>
        <taxon>Laterata</taxon>
        <taxon>Lacertibaenia</taxon>
        <taxon>Lacertidae</taxon>
        <taxon>Podarcis</taxon>
    </lineage>
</organism>
<name>A0AA35LD10_9SAUR</name>
<keyword evidence="3" id="KW-1185">Reference proteome</keyword>
<evidence type="ECO:0000313" key="2">
    <source>
        <dbReference type="EMBL" id="CAI5793879.1"/>
    </source>
</evidence>
<protein>
    <submittedName>
        <fullName evidence="2">Uncharacterized protein</fullName>
    </submittedName>
</protein>
<gene>
    <name evidence="2" type="ORF">PODLI_1B017087</name>
</gene>
<proteinExistence type="predicted"/>